<feature type="region of interest" description="Disordered" evidence="1">
    <location>
        <begin position="1"/>
        <end position="53"/>
    </location>
</feature>
<comment type="caution">
    <text evidence="3">The sequence shown here is derived from an EMBL/GenBank/DDBJ whole genome shotgun (WGS) entry which is preliminary data.</text>
</comment>
<proteinExistence type="predicted"/>
<name>A0AAD2CIE3_9STRA</name>
<organism evidence="3 4">
    <name type="scientific">Cylindrotheca closterium</name>
    <dbReference type="NCBI Taxonomy" id="2856"/>
    <lineage>
        <taxon>Eukaryota</taxon>
        <taxon>Sar</taxon>
        <taxon>Stramenopiles</taxon>
        <taxon>Ochrophyta</taxon>
        <taxon>Bacillariophyta</taxon>
        <taxon>Bacillariophyceae</taxon>
        <taxon>Bacillariophycidae</taxon>
        <taxon>Bacillariales</taxon>
        <taxon>Bacillariaceae</taxon>
        <taxon>Cylindrotheca</taxon>
    </lineage>
</organism>
<evidence type="ECO:0000313" key="4">
    <source>
        <dbReference type="Proteomes" id="UP001295423"/>
    </source>
</evidence>
<evidence type="ECO:0000256" key="1">
    <source>
        <dbReference type="SAM" id="MobiDB-lite"/>
    </source>
</evidence>
<dbReference type="InterPro" id="IPR046539">
    <property type="entry name" value="DUF6604"/>
</dbReference>
<dbReference type="Pfam" id="PF20253">
    <property type="entry name" value="DUF6604"/>
    <property type="match status" value="1"/>
</dbReference>
<keyword evidence="4" id="KW-1185">Reference proteome</keyword>
<sequence length="930" mass="105516">MPQGKKNKGGRGRNNKKKKGAGHGKNSRQRPGAARTPARTLPSGDLPLRPEHALEGSAPNYQAFMQGEKTLHENYPTIYSRYKAATKRVFKYMQDNTPESLHGNRMTVNSLMAAADWMEENNFTVDPAILKDLKLSIRVRSRVARAIFGGGDSGHKHLLTVLVYCWGVMVSLQRAATKPKGIEQEAQENLSLADEDVTASRNRFEALNDEDMDDEETDETHFPSKRVPRPETEPEPMSLEELIESDDRYDITLFLLSMNELMGAVSQQFGAVGRQVVLNAQEDVPGTAIVEGLIEAATGTNMAIQQMQRLEMDFESQHPHLSTPYRVLSTFVLPEVIEEITKTVRTHGQKRCSEKEVSIFLGDCLECSFRSRSDPENKSEVIVQEFCNQYQISNEGTKDIENVFLGLANLFIMEIPVGQEVDMNTWMVKEFKSHDPNFGSHRWIPQYMNFIGGDRAIHHTLRLLQSFGTVVKNTRNDEQVLARKGFFGTSPWESGRSSKIHNDLDELLMADILPQWFLLCRNGILGKAHLPRQNEISPLWVCMKNFFDNPTRPVSWSCLFAVHAILTAVLETDKVESTITLCSQAAFEAFFWQLDKAADVKKTEVDAVESPSYKTNMALAKFLKNFGLPVFGDRAVWNPLCGGTLFSYIALFGNLEAGCCLIDDRAQLRMVLHLYHSLIVNDILERGKIPLLDILFDTFKNSRGIWEGPLPKKGQFVERFWVSFGSNRPHAADMAKKSREILQTLASSNQKNPFGNYRSDRRKLSPIEPSELATSFRRICNRDFHDVVDTYHTPEQRQHSRGSDHYTFAIQMNDTLDRIDEEQQLYSLNLPALGVYLEQFICSLSRIFQWDPILVSAQAQHAALGQDKRQGVAYMFAQYLLGALDFGTDPLNMRFFDVPQGLVSSEFMSIFFNKIDISQVIWFQAIQEED</sequence>
<feature type="compositionally biased region" description="Basic residues" evidence="1">
    <location>
        <begin position="1"/>
        <end position="28"/>
    </location>
</feature>
<dbReference type="Proteomes" id="UP001295423">
    <property type="component" value="Unassembled WGS sequence"/>
</dbReference>
<protein>
    <recommendedName>
        <fullName evidence="2">DUF6604 domain-containing protein</fullName>
    </recommendedName>
</protein>
<dbReference type="AlphaFoldDB" id="A0AAD2CIE3"/>
<evidence type="ECO:0000313" key="3">
    <source>
        <dbReference type="EMBL" id="CAJ1934009.1"/>
    </source>
</evidence>
<reference evidence="3" key="1">
    <citation type="submission" date="2023-08" db="EMBL/GenBank/DDBJ databases">
        <authorList>
            <person name="Audoor S."/>
            <person name="Bilcke G."/>
        </authorList>
    </citation>
    <scope>NUCLEOTIDE SEQUENCE</scope>
</reference>
<gene>
    <name evidence="3" type="ORF">CYCCA115_LOCUS3554</name>
</gene>
<feature type="domain" description="DUF6604" evidence="2">
    <location>
        <begin position="77"/>
        <end position="315"/>
    </location>
</feature>
<dbReference type="EMBL" id="CAKOGP040000324">
    <property type="protein sequence ID" value="CAJ1934009.1"/>
    <property type="molecule type" value="Genomic_DNA"/>
</dbReference>
<accession>A0AAD2CIE3</accession>
<feature type="compositionally biased region" description="Acidic residues" evidence="1">
    <location>
        <begin position="207"/>
        <end position="218"/>
    </location>
</feature>
<evidence type="ECO:0000259" key="2">
    <source>
        <dbReference type="Pfam" id="PF20253"/>
    </source>
</evidence>
<feature type="region of interest" description="Disordered" evidence="1">
    <location>
        <begin position="206"/>
        <end position="237"/>
    </location>
</feature>